<dbReference type="EMBL" id="DTAD01000024">
    <property type="protein sequence ID" value="HGN89951.1"/>
    <property type="molecule type" value="Genomic_DNA"/>
</dbReference>
<reference evidence="7" key="1">
    <citation type="journal article" date="2020" name="mSystems">
        <title>Genome- and Community-Level Interaction Insights into Carbon Utilization and Element Cycling Functions of Hydrothermarchaeota in Hydrothermal Sediment.</title>
        <authorList>
            <person name="Zhou Z."/>
            <person name="Liu Y."/>
            <person name="Xu W."/>
            <person name="Pan J."/>
            <person name="Luo Z.H."/>
            <person name="Li M."/>
        </authorList>
    </citation>
    <scope>NUCLEOTIDE SEQUENCE [LARGE SCALE GENOMIC DNA]</scope>
    <source>
        <strain evidence="8">SpSt-1073</strain>
        <strain evidence="7">SpSt-613</strain>
        <strain evidence="6">SpSt-669</strain>
    </source>
</reference>
<dbReference type="GO" id="GO:0005524">
    <property type="term" value="F:ATP binding"/>
    <property type="evidence" value="ECO:0007669"/>
    <property type="project" value="UniProtKB-UniRule"/>
</dbReference>
<keyword evidence="1 4" id="KW-0547">Nucleotide-binding</keyword>
<sequence length="190" mass="20817">MKTSDKQGSTSSRIAALTGRPGVGKTTALMRVVELLRRDGFRVGGFYTRELRETGVRKGFEVVDIESGETALLASASAGPGPRIGRYVVMLSNLEKLGVASLEKSLETCDVLAVDEVGPMELLSNKFVETVEKILRSGKPSVFTVHVSATHPIAESIRRLAGENLYVLDTVNRDRVPRVIYEVVKKWLRS</sequence>
<feature type="binding site" evidence="4">
    <location>
        <begin position="19"/>
        <end position="26"/>
    </location>
    <ligand>
        <name>ATP</name>
        <dbReference type="ChEBI" id="CHEBI:30616"/>
    </ligand>
</feature>
<evidence type="ECO:0000313" key="7">
    <source>
        <dbReference type="EMBL" id="HGN89951.1"/>
    </source>
</evidence>
<dbReference type="Pfam" id="PF03266">
    <property type="entry name" value="NTPase_1"/>
    <property type="match status" value="1"/>
</dbReference>
<dbReference type="SUPFAM" id="SSF52540">
    <property type="entry name" value="P-loop containing nucleoside triphosphate hydrolases"/>
    <property type="match status" value="1"/>
</dbReference>
<proteinExistence type="inferred from homology"/>
<dbReference type="HAMAP" id="MF_00796">
    <property type="entry name" value="NTPase_1"/>
    <property type="match status" value="1"/>
</dbReference>
<comment type="caution">
    <text evidence="7">The sequence shown here is derived from an EMBL/GenBank/DDBJ whole genome shotgun (WGS) entry which is preliminary data.</text>
</comment>
<comment type="similarity">
    <text evidence="4">Belongs to the THEP1 NTPase family.</text>
</comment>
<dbReference type="SMART" id="SM00382">
    <property type="entry name" value="AAA"/>
    <property type="match status" value="1"/>
</dbReference>
<keyword evidence="3 4" id="KW-0067">ATP-binding</keyword>
<evidence type="ECO:0000313" key="8">
    <source>
        <dbReference type="EMBL" id="HHN52101.1"/>
    </source>
</evidence>
<evidence type="ECO:0000256" key="3">
    <source>
        <dbReference type="ARBA" id="ARBA00022840"/>
    </source>
</evidence>
<comment type="function">
    <text evidence="4">Has nucleotide phosphatase activity towards ATP, GTP, CTP, TTP and UTP. May hydrolyze nucleoside diphosphates with lower efficiency.</text>
</comment>
<dbReference type="PANTHER" id="PTHR43146:SF1">
    <property type="entry name" value="CANCER-RELATED NUCLEOSIDE-TRIPHOSPHATASE"/>
    <property type="match status" value="1"/>
</dbReference>
<keyword evidence="2 4" id="KW-0378">Hydrolase</keyword>
<feature type="domain" description="AAA+ ATPase" evidence="5">
    <location>
        <begin position="11"/>
        <end position="171"/>
    </location>
</feature>
<dbReference type="CDD" id="cd19482">
    <property type="entry name" value="RecA-like_Thep1"/>
    <property type="match status" value="1"/>
</dbReference>
<dbReference type="EMBL" id="DTCM01000082">
    <property type="protein sequence ID" value="HGL41364.1"/>
    <property type="molecule type" value="Genomic_DNA"/>
</dbReference>
<protein>
    <recommendedName>
        <fullName evidence="4">Nucleoside-triphosphatase ENM30_02180</fullName>
        <shortName evidence="4">NTPase</shortName>
        <ecNumber evidence="4">3.6.1.15</ecNumber>
    </recommendedName>
    <alternativeName>
        <fullName evidence="4">Nucleoside triphosphate phosphohydrolase</fullName>
    </alternativeName>
</protein>
<gene>
    <name evidence="8" type="ORF">ENM30_02180</name>
    <name evidence="7" type="ORF">ENT82_02325</name>
    <name evidence="6" type="ORF">ENU43_06850</name>
</gene>
<evidence type="ECO:0000256" key="1">
    <source>
        <dbReference type="ARBA" id="ARBA00022741"/>
    </source>
</evidence>
<dbReference type="AlphaFoldDB" id="A0A7C4I5D9"/>
<dbReference type="InterPro" id="IPR004948">
    <property type="entry name" value="Nuc-triphosphatase_THEP1"/>
</dbReference>
<dbReference type="Gene3D" id="3.40.50.300">
    <property type="entry name" value="P-loop containing nucleotide triphosphate hydrolases"/>
    <property type="match status" value="1"/>
</dbReference>
<feature type="binding site" evidence="4">
    <location>
        <begin position="111"/>
        <end position="118"/>
    </location>
    <ligand>
        <name>ATP</name>
        <dbReference type="ChEBI" id="CHEBI:30616"/>
    </ligand>
</feature>
<evidence type="ECO:0000256" key="4">
    <source>
        <dbReference type="HAMAP-Rule" id="MF_00796"/>
    </source>
</evidence>
<dbReference type="EMBL" id="DRXG01000042">
    <property type="protein sequence ID" value="HHN52101.1"/>
    <property type="molecule type" value="Genomic_DNA"/>
</dbReference>
<dbReference type="NCBIfam" id="NF010248">
    <property type="entry name" value="PRK13695.1"/>
    <property type="match status" value="1"/>
</dbReference>
<dbReference type="EC" id="3.6.1.15" evidence="4"/>
<name>A0A7C4I5D9_CALS0</name>
<accession>A0A7C4I5D9</accession>
<evidence type="ECO:0000259" key="5">
    <source>
        <dbReference type="SMART" id="SM00382"/>
    </source>
</evidence>
<dbReference type="InterPro" id="IPR027417">
    <property type="entry name" value="P-loop_NTPase"/>
</dbReference>
<dbReference type="GO" id="GO:0017111">
    <property type="term" value="F:ribonucleoside triphosphate phosphatase activity"/>
    <property type="evidence" value="ECO:0007669"/>
    <property type="project" value="UniProtKB-UniRule"/>
</dbReference>
<comment type="catalytic activity">
    <reaction evidence="4">
        <text>a ribonucleoside 5'-triphosphate + H2O = a ribonucleoside 5'-diphosphate + phosphate + H(+)</text>
        <dbReference type="Rhea" id="RHEA:23680"/>
        <dbReference type="ChEBI" id="CHEBI:15377"/>
        <dbReference type="ChEBI" id="CHEBI:15378"/>
        <dbReference type="ChEBI" id="CHEBI:43474"/>
        <dbReference type="ChEBI" id="CHEBI:57930"/>
        <dbReference type="ChEBI" id="CHEBI:61557"/>
        <dbReference type="EC" id="3.6.1.15"/>
    </reaction>
</comment>
<evidence type="ECO:0000313" key="6">
    <source>
        <dbReference type="EMBL" id="HGL41364.1"/>
    </source>
</evidence>
<evidence type="ECO:0000256" key="2">
    <source>
        <dbReference type="ARBA" id="ARBA00022801"/>
    </source>
</evidence>
<dbReference type="InterPro" id="IPR003593">
    <property type="entry name" value="AAA+_ATPase"/>
</dbReference>
<organism evidence="7">
    <name type="scientific">Caldiarchaeum subterraneum</name>
    <dbReference type="NCBI Taxonomy" id="311458"/>
    <lineage>
        <taxon>Archaea</taxon>
        <taxon>Nitrososphaerota</taxon>
        <taxon>Candidatus Caldarchaeales</taxon>
        <taxon>Candidatus Caldarchaeaceae</taxon>
        <taxon>Candidatus Caldarchaeum</taxon>
    </lineage>
</organism>
<dbReference type="PANTHER" id="PTHR43146">
    <property type="entry name" value="CANCER-RELATED NUCLEOSIDE-TRIPHOSPHATASE"/>
    <property type="match status" value="1"/>
</dbReference>